<reference evidence="1 2" key="1">
    <citation type="journal article" date="2019" name="Int. J. Syst. Evol. Microbiol.">
        <title>The Global Catalogue of Microorganisms (GCM) 10K type strain sequencing project: providing services to taxonomists for standard genome sequencing and annotation.</title>
        <authorList>
            <consortium name="The Broad Institute Genomics Platform"/>
            <consortium name="The Broad Institute Genome Sequencing Center for Infectious Disease"/>
            <person name="Wu L."/>
            <person name="Ma J."/>
        </authorList>
    </citation>
    <scope>NUCLEOTIDE SEQUENCE [LARGE SCALE GENOMIC DNA]</scope>
    <source>
        <strain evidence="1 2">JCM 16009</strain>
    </source>
</reference>
<evidence type="ECO:0000313" key="2">
    <source>
        <dbReference type="Proteomes" id="UP001500449"/>
    </source>
</evidence>
<dbReference type="Proteomes" id="UP001500449">
    <property type="component" value="Unassembled WGS sequence"/>
</dbReference>
<name>A0ABN2MU07_9PSEU</name>
<dbReference type="EMBL" id="BAAAQK010000005">
    <property type="protein sequence ID" value="GAA1838710.1"/>
    <property type="molecule type" value="Genomic_DNA"/>
</dbReference>
<sequence>MSRPGVDRPQHEANEWAVQAAAYDVACRTQSGKAARVVAGRATDAADCRELLAMLGLGAEPERIG</sequence>
<accession>A0ABN2MU07</accession>
<organism evidence="1 2">
    <name type="scientific">Pseudonocardia ailaonensis</name>
    <dbReference type="NCBI Taxonomy" id="367279"/>
    <lineage>
        <taxon>Bacteria</taxon>
        <taxon>Bacillati</taxon>
        <taxon>Actinomycetota</taxon>
        <taxon>Actinomycetes</taxon>
        <taxon>Pseudonocardiales</taxon>
        <taxon>Pseudonocardiaceae</taxon>
        <taxon>Pseudonocardia</taxon>
    </lineage>
</organism>
<proteinExistence type="predicted"/>
<comment type="caution">
    <text evidence="1">The sequence shown here is derived from an EMBL/GenBank/DDBJ whole genome shotgun (WGS) entry which is preliminary data.</text>
</comment>
<protein>
    <submittedName>
        <fullName evidence="1">Uncharacterized protein</fullName>
    </submittedName>
</protein>
<dbReference type="RefSeq" id="WP_344414291.1">
    <property type="nucleotide sequence ID" value="NZ_BAAAQK010000005.1"/>
</dbReference>
<keyword evidence="2" id="KW-1185">Reference proteome</keyword>
<evidence type="ECO:0000313" key="1">
    <source>
        <dbReference type="EMBL" id="GAA1838710.1"/>
    </source>
</evidence>
<gene>
    <name evidence="1" type="ORF">GCM10009836_17150</name>
</gene>